<sequence length="61" mass="6660">MNNINKLSRDELKTVKGAAGIDGPVYIYCGKNRKWCEKGKICIPAASRCEDFEVNPGGGGW</sequence>
<evidence type="ECO:0000313" key="1">
    <source>
        <dbReference type="EMBL" id="SHG56942.1"/>
    </source>
</evidence>
<reference evidence="2" key="1">
    <citation type="submission" date="2016-11" db="EMBL/GenBank/DDBJ databases">
        <authorList>
            <person name="Varghese N."/>
            <person name="Submissions S."/>
        </authorList>
    </citation>
    <scope>NUCLEOTIDE SEQUENCE [LARGE SCALE GENOMIC DNA]</scope>
    <source>
        <strain evidence="2">YR203</strain>
    </source>
</reference>
<dbReference type="NCBIfam" id="NF047798">
    <property type="entry name" value="leader_Chryseo"/>
    <property type="match status" value="1"/>
</dbReference>
<gene>
    <name evidence="1" type="ORF">SAMN02787073_4488</name>
</gene>
<dbReference type="EMBL" id="FQVE01000006">
    <property type="protein sequence ID" value="SHG56942.1"/>
    <property type="molecule type" value="Genomic_DNA"/>
</dbReference>
<evidence type="ECO:0000313" key="2">
    <source>
        <dbReference type="Proteomes" id="UP000184108"/>
    </source>
</evidence>
<protein>
    <submittedName>
        <fullName evidence="1">Uncharacterized protein</fullName>
    </submittedName>
</protein>
<dbReference type="RefSeq" id="WP_073175368.1">
    <property type="nucleotide sequence ID" value="NZ_FQVE01000006.1"/>
</dbReference>
<dbReference type="Proteomes" id="UP000184108">
    <property type="component" value="Unassembled WGS sequence"/>
</dbReference>
<dbReference type="AlphaFoldDB" id="A0A1M5KVQ7"/>
<name>A0A1M5KVQ7_9FLAO</name>
<organism evidence="1 2">
    <name type="scientific">Chryseobacterium vrystaatense</name>
    <dbReference type="NCBI Taxonomy" id="307480"/>
    <lineage>
        <taxon>Bacteria</taxon>
        <taxon>Pseudomonadati</taxon>
        <taxon>Bacteroidota</taxon>
        <taxon>Flavobacteriia</taxon>
        <taxon>Flavobacteriales</taxon>
        <taxon>Weeksellaceae</taxon>
        <taxon>Chryseobacterium group</taxon>
        <taxon>Chryseobacterium</taxon>
    </lineage>
</organism>
<proteinExistence type="predicted"/>
<dbReference type="InterPro" id="IPR058074">
    <property type="entry name" value="Bacteriocin-like"/>
</dbReference>
<accession>A0A1M5KVQ7</accession>